<sequence>MPLRSDEMERSETRQGQGRLRPRDEAPDRGARMRERGARRPAAEREAVFDIADFAAIAQFAGIVAGRRAG</sequence>
<evidence type="ECO:0000313" key="2">
    <source>
        <dbReference type="EMBL" id="MCB4821776.1"/>
    </source>
</evidence>
<evidence type="ECO:0000256" key="1">
    <source>
        <dbReference type="SAM" id="MobiDB-lite"/>
    </source>
</evidence>
<feature type="compositionally biased region" description="Basic and acidic residues" evidence="1">
    <location>
        <begin position="21"/>
        <end position="44"/>
    </location>
</feature>
<keyword evidence="3" id="KW-1185">Reference proteome</keyword>
<protein>
    <submittedName>
        <fullName evidence="2">Uncharacterized protein</fullName>
    </submittedName>
</protein>
<dbReference type="RefSeq" id="WP_226607015.1">
    <property type="nucleotide sequence ID" value="NZ_JAJAQI010000010.1"/>
</dbReference>
<dbReference type="AlphaFoldDB" id="A0A9X1ICP0"/>
<dbReference type="EMBL" id="JAJAQI010000010">
    <property type="protein sequence ID" value="MCB4821776.1"/>
    <property type="molecule type" value="Genomic_DNA"/>
</dbReference>
<name>A0A9X1ICP0_9PROT</name>
<proteinExistence type="predicted"/>
<evidence type="ECO:0000313" key="3">
    <source>
        <dbReference type="Proteomes" id="UP001139311"/>
    </source>
</evidence>
<reference evidence="2" key="1">
    <citation type="submission" date="2021-10" db="EMBL/GenBank/DDBJ databases">
        <title>Roseicella aerolatum sp. nov., isolated from aerosols of e-waste dismantling site.</title>
        <authorList>
            <person name="Qin T."/>
        </authorList>
    </citation>
    <scope>NUCLEOTIDE SEQUENCE</scope>
    <source>
        <strain evidence="2">GB24</strain>
    </source>
</reference>
<dbReference type="Proteomes" id="UP001139311">
    <property type="component" value="Unassembled WGS sequence"/>
</dbReference>
<gene>
    <name evidence="2" type="ORF">LHA35_08535</name>
</gene>
<accession>A0A9X1ICP0</accession>
<comment type="caution">
    <text evidence="2">The sequence shown here is derived from an EMBL/GenBank/DDBJ whole genome shotgun (WGS) entry which is preliminary data.</text>
</comment>
<organism evidence="2 3">
    <name type="scientific">Roseicella aerolata</name>
    <dbReference type="NCBI Taxonomy" id="2883479"/>
    <lineage>
        <taxon>Bacteria</taxon>
        <taxon>Pseudomonadati</taxon>
        <taxon>Pseudomonadota</taxon>
        <taxon>Alphaproteobacteria</taxon>
        <taxon>Acetobacterales</taxon>
        <taxon>Roseomonadaceae</taxon>
        <taxon>Roseicella</taxon>
    </lineage>
</organism>
<feature type="compositionally biased region" description="Basic and acidic residues" evidence="1">
    <location>
        <begin position="1"/>
        <end position="13"/>
    </location>
</feature>
<feature type="region of interest" description="Disordered" evidence="1">
    <location>
        <begin position="1"/>
        <end position="44"/>
    </location>
</feature>